<proteinExistence type="predicted"/>
<name>A0A0A8Y0V0_ARUDO</name>
<protein>
    <submittedName>
        <fullName evidence="2">Uncharacterized protein</fullName>
    </submittedName>
</protein>
<dbReference type="EMBL" id="GBRH01277916">
    <property type="protein sequence ID" value="JAD19979.1"/>
    <property type="molecule type" value="Transcribed_RNA"/>
</dbReference>
<reference evidence="2" key="1">
    <citation type="submission" date="2014-09" db="EMBL/GenBank/DDBJ databases">
        <authorList>
            <person name="Magalhaes I.L.F."/>
            <person name="Oliveira U."/>
            <person name="Santos F.R."/>
            <person name="Vidigal T.H.D.A."/>
            <person name="Brescovit A.D."/>
            <person name="Santos A.J."/>
        </authorList>
    </citation>
    <scope>NUCLEOTIDE SEQUENCE</scope>
    <source>
        <tissue evidence="2">Shoot tissue taken approximately 20 cm above the soil surface</tissue>
    </source>
</reference>
<accession>A0A0A8Y0V0</accession>
<sequence length="44" mass="5030">MKLPTPTGLDARFLSTGQNKNKKSQHPNCPRPIQELGKRELENR</sequence>
<organism evidence="2">
    <name type="scientific">Arundo donax</name>
    <name type="common">Giant reed</name>
    <name type="synonym">Donax arundinaceus</name>
    <dbReference type="NCBI Taxonomy" id="35708"/>
    <lineage>
        <taxon>Eukaryota</taxon>
        <taxon>Viridiplantae</taxon>
        <taxon>Streptophyta</taxon>
        <taxon>Embryophyta</taxon>
        <taxon>Tracheophyta</taxon>
        <taxon>Spermatophyta</taxon>
        <taxon>Magnoliopsida</taxon>
        <taxon>Liliopsida</taxon>
        <taxon>Poales</taxon>
        <taxon>Poaceae</taxon>
        <taxon>PACMAD clade</taxon>
        <taxon>Arundinoideae</taxon>
        <taxon>Arundineae</taxon>
        <taxon>Arundo</taxon>
    </lineage>
</organism>
<dbReference type="AlphaFoldDB" id="A0A0A8Y0V0"/>
<evidence type="ECO:0000313" key="2">
    <source>
        <dbReference type="EMBL" id="JAD19979.1"/>
    </source>
</evidence>
<reference evidence="2" key="2">
    <citation type="journal article" date="2015" name="Data Brief">
        <title>Shoot transcriptome of the giant reed, Arundo donax.</title>
        <authorList>
            <person name="Barrero R.A."/>
            <person name="Guerrero F.D."/>
            <person name="Moolhuijzen P."/>
            <person name="Goolsby J.A."/>
            <person name="Tidwell J."/>
            <person name="Bellgard S.E."/>
            <person name="Bellgard M.I."/>
        </authorList>
    </citation>
    <scope>NUCLEOTIDE SEQUENCE</scope>
    <source>
        <tissue evidence="2">Shoot tissue taken approximately 20 cm above the soil surface</tissue>
    </source>
</reference>
<evidence type="ECO:0000256" key="1">
    <source>
        <dbReference type="SAM" id="MobiDB-lite"/>
    </source>
</evidence>
<feature type="region of interest" description="Disordered" evidence="1">
    <location>
        <begin position="1"/>
        <end position="44"/>
    </location>
</feature>